<dbReference type="CDD" id="cd06222">
    <property type="entry name" value="RNase_H_like"/>
    <property type="match status" value="1"/>
</dbReference>
<dbReference type="Proteomes" id="UP000652761">
    <property type="component" value="Unassembled WGS sequence"/>
</dbReference>
<dbReference type="InterPro" id="IPR053151">
    <property type="entry name" value="RNase_H-like"/>
</dbReference>
<evidence type="ECO:0000259" key="1">
    <source>
        <dbReference type="Pfam" id="PF13456"/>
    </source>
</evidence>
<comment type="caution">
    <text evidence="2">The sequence shown here is derived from an EMBL/GenBank/DDBJ whole genome shotgun (WGS) entry which is preliminary data.</text>
</comment>
<dbReference type="InterPro" id="IPR012337">
    <property type="entry name" value="RNaseH-like_sf"/>
</dbReference>
<dbReference type="AlphaFoldDB" id="A0A843WWF0"/>
<name>A0A843WWF0_COLES</name>
<dbReference type="GO" id="GO:0003676">
    <property type="term" value="F:nucleic acid binding"/>
    <property type="evidence" value="ECO:0007669"/>
    <property type="project" value="InterPro"/>
</dbReference>
<evidence type="ECO:0000313" key="2">
    <source>
        <dbReference type="EMBL" id="MQM10798.1"/>
    </source>
</evidence>
<accession>A0A843WWF0</accession>
<evidence type="ECO:0000313" key="3">
    <source>
        <dbReference type="Proteomes" id="UP000652761"/>
    </source>
</evidence>
<dbReference type="OrthoDB" id="1741277at2759"/>
<dbReference type="InterPro" id="IPR002156">
    <property type="entry name" value="RNaseH_domain"/>
</dbReference>
<dbReference type="PANTHER" id="PTHR47723:SF19">
    <property type="entry name" value="POLYNUCLEOTIDYL TRANSFERASE, RIBONUCLEASE H-LIKE SUPERFAMILY PROTEIN"/>
    <property type="match status" value="1"/>
</dbReference>
<organism evidence="2 3">
    <name type="scientific">Colocasia esculenta</name>
    <name type="common">Wild taro</name>
    <name type="synonym">Arum esculentum</name>
    <dbReference type="NCBI Taxonomy" id="4460"/>
    <lineage>
        <taxon>Eukaryota</taxon>
        <taxon>Viridiplantae</taxon>
        <taxon>Streptophyta</taxon>
        <taxon>Embryophyta</taxon>
        <taxon>Tracheophyta</taxon>
        <taxon>Spermatophyta</taxon>
        <taxon>Magnoliopsida</taxon>
        <taxon>Liliopsida</taxon>
        <taxon>Araceae</taxon>
        <taxon>Aroideae</taxon>
        <taxon>Colocasieae</taxon>
        <taxon>Colocasia</taxon>
    </lineage>
</organism>
<keyword evidence="3" id="KW-1185">Reference proteome</keyword>
<dbReference type="InterPro" id="IPR044730">
    <property type="entry name" value="RNase_H-like_dom_plant"/>
</dbReference>
<reference evidence="2" key="1">
    <citation type="submission" date="2017-07" db="EMBL/GenBank/DDBJ databases">
        <title>Taro Niue Genome Assembly and Annotation.</title>
        <authorList>
            <person name="Atibalentja N."/>
            <person name="Keating K."/>
            <person name="Fields C.J."/>
        </authorList>
    </citation>
    <scope>NUCLEOTIDE SEQUENCE</scope>
    <source>
        <strain evidence="2">Niue_2</strain>
        <tissue evidence="2">Leaf</tissue>
    </source>
</reference>
<gene>
    <name evidence="2" type="ORF">Taro_043696</name>
</gene>
<dbReference type="SUPFAM" id="SSF53098">
    <property type="entry name" value="Ribonuclease H-like"/>
    <property type="match status" value="1"/>
</dbReference>
<protein>
    <recommendedName>
        <fullName evidence="1">RNase H type-1 domain-containing protein</fullName>
    </recommendedName>
</protein>
<proteinExistence type="predicted"/>
<sequence length="256" mass="28805">MQFKNMAITNAADGIISFLTHPRITTAEGCLIRCTFMAVLWEIWCSRNMARFQGRDMSSKHIINRSMLSVRVICTTAHFQKISQPWLDSLRQSNSRNEIPNVILPKAVRWITPPRGRLKLNVDGAFNMMLDEAGGGGILRDHKGNMCCAFAMPYHDLKSSLEAEALALRDGLSMCCRKGFKEELSLILQDIAAVTKRVKAEISHVPREGNKVADCLAGFALSCVHLTTWDSWADLPNTVRDPYRLDKMNKYGYKAP</sequence>
<dbReference type="EMBL" id="NMUH01004781">
    <property type="protein sequence ID" value="MQM10798.1"/>
    <property type="molecule type" value="Genomic_DNA"/>
</dbReference>
<dbReference type="PANTHER" id="PTHR47723">
    <property type="entry name" value="OS05G0353850 PROTEIN"/>
    <property type="match status" value="1"/>
</dbReference>
<feature type="domain" description="RNase H type-1" evidence="1">
    <location>
        <begin position="121"/>
        <end position="181"/>
    </location>
</feature>
<dbReference type="GO" id="GO:0004523">
    <property type="term" value="F:RNA-DNA hybrid ribonuclease activity"/>
    <property type="evidence" value="ECO:0007669"/>
    <property type="project" value="InterPro"/>
</dbReference>
<dbReference type="Pfam" id="PF13456">
    <property type="entry name" value="RVT_3"/>
    <property type="match status" value="1"/>
</dbReference>